<proteinExistence type="predicted"/>
<dbReference type="Proteomes" id="UP000552097">
    <property type="component" value="Unassembled WGS sequence"/>
</dbReference>
<name>A0A7W9HNI9_9PSEU</name>
<dbReference type="AlphaFoldDB" id="A0A7W9HNI9"/>
<evidence type="ECO:0000313" key="1">
    <source>
        <dbReference type="EMBL" id="MBB5805281.1"/>
    </source>
</evidence>
<evidence type="ECO:0000313" key="2">
    <source>
        <dbReference type="Proteomes" id="UP000552097"/>
    </source>
</evidence>
<gene>
    <name evidence="1" type="ORF">F4560_005049</name>
</gene>
<comment type="caution">
    <text evidence="1">The sequence shown here is derived from an EMBL/GenBank/DDBJ whole genome shotgun (WGS) entry which is preliminary data.</text>
</comment>
<organism evidence="1 2">
    <name type="scientific">Saccharothrix ecbatanensis</name>
    <dbReference type="NCBI Taxonomy" id="1105145"/>
    <lineage>
        <taxon>Bacteria</taxon>
        <taxon>Bacillati</taxon>
        <taxon>Actinomycetota</taxon>
        <taxon>Actinomycetes</taxon>
        <taxon>Pseudonocardiales</taxon>
        <taxon>Pseudonocardiaceae</taxon>
        <taxon>Saccharothrix</taxon>
    </lineage>
</organism>
<protein>
    <submittedName>
        <fullName evidence="1">Uncharacterized protein</fullName>
    </submittedName>
</protein>
<accession>A0A7W9HNI9</accession>
<dbReference type="EMBL" id="JACHMO010000001">
    <property type="protein sequence ID" value="MBB5805281.1"/>
    <property type="molecule type" value="Genomic_DNA"/>
</dbReference>
<sequence>MTRFRRRVVGYVPHQGACHSQIELSADRRCLLFHLASTGRFSVAIAAAQAAKLLCSLDSREPAQVEVTQPDGKRQWLTVLPHDRSAELPVHARSNDTGMELALEAAPDQQLRLVFPGPALLDLRRHLTTAYLQLEMP</sequence>
<keyword evidence="2" id="KW-1185">Reference proteome</keyword>
<reference evidence="1 2" key="1">
    <citation type="submission" date="2020-08" db="EMBL/GenBank/DDBJ databases">
        <title>Sequencing the genomes of 1000 actinobacteria strains.</title>
        <authorList>
            <person name="Klenk H.-P."/>
        </authorList>
    </citation>
    <scope>NUCLEOTIDE SEQUENCE [LARGE SCALE GENOMIC DNA]</scope>
    <source>
        <strain evidence="1 2">DSM 45486</strain>
    </source>
</reference>